<dbReference type="AlphaFoldDB" id="A0A6B9XTP4"/>
<evidence type="ECO:0000256" key="1">
    <source>
        <dbReference type="SAM" id="MobiDB-lite"/>
    </source>
</evidence>
<feature type="region of interest" description="Disordered" evidence="1">
    <location>
        <begin position="1"/>
        <end position="44"/>
    </location>
</feature>
<dbReference type="EMBL" id="MK697699">
    <property type="protein sequence ID" value="QHR89731.1"/>
    <property type="molecule type" value="Genomic_DNA"/>
</dbReference>
<gene>
    <name evidence="2" type="primary">orf03776</name>
    <name evidence="2" type="ORF">Q903MT_gene3753</name>
</gene>
<accession>A0A6B9XTP4</accession>
<sequence>MSALQCRPSTLRSGPVLTNPRRSTVERNSNHQWSPKPFISQPFSRSKMPKIPNWIMSPLLCIMTRH</sequence>
<reference evidence="2" key="1">
    <citation type="submission" date="2019-03" db="EMBL/GenBank/DDBJ databases">
        <title>Largest Complete Mitochondrial Genome of a Gymnosperm, Sitka Spruce (Picea sitchensis), Indicates Complex Physical Structure.</title>
        <authorList>
            <person name="Jackman S.D."/>
            <person name="Coombe L."/>
            <person name="Warren R."/>
            <person name="Kirk H."/>
            <person name="Trinh E."/>
            <person name="McLeod T."/>
            <person name="Pleasance S."/>
            <person name="Pandoh P."/>
            <person name="Zhao Y."/>
            <person name="Coope R."/>
            <person name="Bousquet J."/>
            <person name="Bohlmann J.C."/>
            <person name="Jones S.J.M."/>
            <person name="Birol I."/>
        </authorList>
    </citation>
    <scope>NUCLEOTIDE SEQUENCE</scope>
    <source>
        <strain evidence="2">Q903</strain>
    </source>
</reference>
<proteinExistence type="predicted"/>
<protein>
    <submittedName>
        <fullName evidence="2">Uncharacterized protein</fullName>
    </submittedName>
</protein>
<evidence type="ECO:0000313" key="2">
    <source>
        <dbReference type="EMBL" id="QHR89731.1"/>
    </source>
</evidence>
<geneLocation type="mitochondrion" evidence="2"/>
<keyword evidence="2" id="KW-0496">Mitochondrion</keyword>
<organism evidence="2">
    <name type="scientific">Picea sitchensis</name>
    <name type="common">Sitka spruce</name>
    <name type="synonym">Pinus sitchensis</name>
    <dbReference type="NCBI Taxonomy" id="3332"/>
    <lineage>
        <taxon>Eukaryota</taxon>
        <taxon>Viridiplantae</taxon>
        <taxon>Streptophyta</taxon>
        <taxon>Embryophyta</taxon>
        <taxon>Tracheophyta</taxon>
        <taxon>Spermatophyta</taxon>
        <taxon>Pinopsida</taxon>
        <taxon>Pinidae</taxon>
        <taxon>Conifers I</taxon>
        <taxon>Pinales</taxon>
        <taxon>Pinaceae</taxon>
        <taxon>Picea</taxon>
    </lineage>
</organism>
<name>A0A6B9XTP4_PICSI</name>